<dbReference type="GO" id="GO:0009360">
    <property type="term" value="C:DNA polymerase III complex"/>
    <property type="evidence" value="ECO:0007669"/>
    <property type="project" value="InterPro"/>
</dbReference>
<dbReference type="PANTHER" id="PTHR11669">
    <property type="entry name" value="REPLICATION FACTOR C / DNA POLYMERASE III GAMMA-TAU SUBUNIT"/>
    <property type="match status" value="1"/>
</dbReference>
<dbReference type="Pfam" id="PF22608">
    <property type="entry name" value="DNAX_ATPase_lid"/>
    <property type="match status" value="1"/>
</dbReference>
<comment type="similarity">
    <text evidence="1 11">Belongs to the DnaX/STICHEL family.</text>
</comment>
<gene>
    <name evidence="11" type="primary">dnaX</name>
    <name evidence="13" type="ORF">A3F23_03350</name>
</gene>
<evidence type="ECO:0000256" key="1">
    <source>
        <dbReference type="ARBA" id="ARBA00006360"/>
    </source>
</evidence>
<organism evidence="13 14">
    <name type="scientific">Candidatus Giovannonibacteria bacterium RIFCSPHIGHO2_12_FULL_43_15</name>
    <dbReference type="NCBI Taxonomy" id="1798341"/>
    <lineage>
        <taxon>Bacteria</taxon>
        <taxon>Candidatus Giovannoniibacteriota</taxon>
    </lineage>
</organism>
<evidence type="ECO:0000256" key="7">
    <source>
        <dbReference type="ARBA" id="ARBA00022833"/>
    </source>
</evidence>
<dbReference type="EMBL" id="MFHT01000007">
    <property type="protein sequence ID" value="OGF78000.1"/>
    <property type="molecule type" value="Genomic_DNA"/>
</dbReference>
<evidence type="ECO:0000313" key="14">
    <source>
        <dbReference type="Proteomes" id="UP000177723"/>
    </source>
</evidence>
<dbReference type="NCBIfam" id="TIGR02397">
    <property type="entry name" value="dnaX_nterm"/>
    <property type="match status" value="1"/>
</dbReference>
<dbReference type="InterPro" id="IPR045085">
    <property type="entry name" value="HLD_clamp_pol_III_gamma_tau"/>
</dbReference>
<comment type="function">
    <text evidence="11">DNA polymerase III is a complex, multichain enzyme responsible for most of the replicative synthesis in bacteria. This DNA polymerase also exhibits 3' to 5' exonuclease activity.</text>
</comment>
<keyword evidence="2 11" id="KW-0808">Transferase</keyword>
<dbReference type="GO" id="GO:0003677">
    <property type="term" value="F:DNA binding"/>
    <property type="evidence" value="ECO:0007669"/>
    <property type="project" value="InterPro"/>
</dbReference>
<dbReference type="FunFam" id="3.40.50.300:FF:000014">
    <property type="entry name" value="DNA polymerase III subunit gamma/tau"/>
    <property type="match status" value="1"/>
</dbReference>
<keyword evidence="5" id="KW-0479">Metal-binding</keyword>
<dbReference type="GO" id="GO:0003887">
    <property type="term" value="F:DNA-directed DNA polymerase activity"/>
    <property type="evidence" value="ECO:0007669"/>
    <property type="project" value="UniProtKB-KW"/>
</dbReference>
<dbReference type="InterPro" id="IPR022754">
    <property type="entry name" value="DNA_pol_III_gamma-3"/>
</dbReference>
<dbReference type="EC" id="2.7.7.7" evidence="11"/>
<evidence type="ECO:0000256" key="8">
    <source>
        <dbReference type="ARBA" id="ARBA00022840"/>
    </source>
</evidence>
<dbReference type="SUPFAM" id="SSF52540">
    <property type="entry name" value="P-loop containing nucleoside triphosphate hydrolases"/>
    <property type="match status" value="1"/>
</dbReference>
<comment type="catalytic activity">
    <reaction evidence="10 11">
        <text>DNA(n) + a 2'-deoxyribonucleoside 5'-triphosphate = DNA(n+1) + diphosphate</text>
        <dbReference type="Rhea" id="RHEA:22508"/>
        <dbReference type="Rhea" id="RHEA-COMP:17339"/>
        <dbReference type="Rhea" id="RHEA-COMP:17340"/>
        <dbReference type="ChEBI" id="CHEBI:33019"/>
        <dbReference type="ChEBI" id="CHEBI:61560"/>
        <dbReference type="ChEBI" id="CHEBI:173112"/>
        <dbReference type="EC" id="2.7.7.7"/>
    </reaction>
</comment>
<dbReference type="Gene3D" id="1.20.272.10">
    <property type="match status" value="1"/>
</dbReference>
<proteinExistence type="inferred from homology"/>
<evidence type="ECO:0000256" key="6">
    <source>
        <dbReference type="ARBA" id="ARBA00022741"/>
    </source>
</evidence>
<dbReference type="Gene3D" id="1.10.8.60">
    <property type="match status" value="1"/>
</dbReference>
<dbReference type="CDD" id="cd18137">
    <property type="entry name" value="HLD_clamp_pol_III_gamma_tau"/>
    <property type="match status" value="1"/>
</dbReference>
<dbReference type="InterPro" id="IPR027417">
    <property type="entry name" value="P-loop_NTPase"/>
</dbReference>
<evidence type="ECO:0000256" key="5">
    <source>
        <dbReference type="ARBA" id="ARBA00022723"/>
    </source>
</evidence>
<evidence type="ECO:0000256" key="11">
    <source>
        <dbReference type="RuleBase" id="RU364063"/>
    </source>
</evidence>
<comment type="subunit">
    <text evidence="11">DNA polymerase III contains a core (composed of alpha, epsilon and theta chains) that associates with a tau subunit. This core dimerizes to form the POLIII' complex. PolIII' associates with the gamma complex (composed of gamma, delta, delta', psi and chi chains) and with the beta chain to form the complete DNA polymerase III complex.</text>
</comment>
<dbReference type="InterPro" id="IPR008921">
    <property type="entry name" value="DNA_pol3_clamp-load_cplx_C"/>
</dbReference>
<keyword evidence="7" id="KW-0862">Zinc</keyword>
<dbReference type="InterPro" id="IPR003593">
    <property type="entry name" value="AAA+_ATPase"/>
</dbReference>
<dbReference type="GO" id="GO:0005524">
    <property type="term" value="F:ATP binding"/>
    <property type="evidence" value="ECO:0007669"/>
    <property type="project" value="UniProtKB-KW"/>
</dbReference>
<dbReference type="Pfam" id="PF12169">
    <property type="entry name" value="DNA_pol3_gamma3"/>
    <property type="match status" value="1"/>
</dbReference>
<evidence type="ECO:0000256" key="3">
    <source>
        <dbReference type="ARBA" id="ARBA00022695"/>
    </source>
</evidence>
<evidence type="ECO:0000313" key="13">
    <source>
        <dbReference type="EMBL" id="OGF78000.1"/>
    </source>
</evidence>
<accession>A0A1F5WQV6</accession>
<dbReference type="SUPFAM" id="SSF48019">
    <property type="entry name" value="post-AAA+ oligomerization domain-like"/>
    <property type="match status" value="1"/>
</dbReference>
<keyword evidence="3 11" id="KW-0548">Nucleotidyltransferase</keyword>
<keyword evidence="6 11" id="KW-0547">Nucleotide-binding</keyword>
<dbReference type="CDD" id="cd00009">
    <property type="entry name" value="AAA"/>
    <property type="match status" value="1"/>
</dbReference>
<evidence type="ECO:0000256" key="2">
    <source>
        <dbReference type="ARBA" id="ARBA00022679"/>
    </source>
</evidence>
<evidence type="ECO:0000256" key="4">
    <source>
        <dbReference type="ARBA" id="ARBA00022705"/>
    </source>
</evidence>
<dbReference type="Gene3D" id="3.40.50.300">
    <property type="entry name" value="P-loop containing nucleotide triphosphate hydrolases"/>
    <property type="match status" value="1"/>
</dbReference>
<dbReference type="Pfam" id="PF13177">
    <property type="entry name" value="DNA_pol3_delta2"/>
    <property type="match status" value="1"/>
</dbReference>
<comment type="caution">
    <text evidence="13">The sequence shown here is derived from an EMBL/GenBank/DDBJ whole genome shotgun (WGS) entry which is preliminary data.</text>
</comment>
<sequence length="372" mass="41602">MSEVLYRKYRPQDFGEIVGQKSVVEVLRASILKNRISHAYLFSGPAGTGKTTVARIFARATNCLNRSSTSEAFPKSNFGLPCNKCEICVEFLSGVGLDLVEIDAASSRGIDEIRALRDGIRSLPFKAKYKVYIIDEVHMLTKEAFNALLKTLEEPPAHVIFILATTELEKVLDTIISRTQHFEFRKIGEEDIQKALDMIVKKEKIKVDEEILNIISVLSSGSLRDAESMLDQALAASAGELEPEQIRKLFGVPARDLLLGMTKAILAGDIKSALGIVHKSSEEGVDQKSFLKLLIRNFRFMLYLKVDPNYEKELASFISDSELAAMKNFTKENDIKKFETVLNNLNDAYPLLKIAYLQQLPLELAILKIVGQ</sequence>
<name>A0A1F5WQV6_9BACT</name>
<keyword evidence="8 11" id="KW-0067">ATP-binding</keyword>
<evidence type="ECO:0000256" key="10">
    <source>
        <dbReference type="ARBA" id="ARBA00049244"/>
    </source>
</evidence>
<dbReference type="Proteomes" id="UP000177723">
    <property type="component" value="Unassembled WGS sequence"/>
</dbReference>
<feature type="domain" description="AAA+ ATPase" evidence="12">
    <location>
        <begin position="36"/>
        <end position="188"/>
    </location>
</feature>
<evidence type="ECO:0000256" key="9">
    <source>
        <dbReference type="ARBA" id="ARBA00022932"/>
    </source>
</evidence>
<dbReference type="InterPro" id="IPR012763">
    <property type="entry name" value="DNA_pol_III_sug/sutau_N"/>
</dbReference>
<dbReference type="NCBIfam" id="NF004046">
    <property type="entry name" value="PRK05563.1"/>
    <property type="match status" value="1"/>
</dbReference>
<dbReference type="PANTHER" id="PTHR11669:SF0">
    <property type="entry name" value="PROTEIN STICHEL-LIKE 2"/>
    <property type="match status" value="1"/>
</dbReference>
<dbReference type="SMART" id="SM00382">
    <property type="entry name" value="AAA"/>
    <property type="match status" value="1"/>
</dbReference>
<evidence type="ECO:0000259" key="12">
    <source>
        <dbReference type="SMART" id="SM00382"/>
    </source>
</evidence>
<dbReference type="InterPro" id="IPR050238">
    <property type="entry name" value="DNA_Rep/Repair_Clamp_Loader"/>
</dbReference>
<dbReference type="AlphaFoldDB" id="A0A1F5WQV6"/>
<keyword evidence="9 11" id="KW-0239">DNA-directed DNA polymerase</keyword>
<dbReference type="GO" id="GO:0046872">
    <property type="term" value="F:metal ion binding"/>
    <property type="evidence" value="ECO:0007669"/>
    <property type="project" value="UniProtKB-KW"/>
</dbReference>
<keyword evidence="4 11" id="KW-0235">DNA replication</keyword>
<dbReference type="GO" id="GO:0006261">
    <property type="term" value="P:DNA-templated DNA replication"/>
    <property type="evidence" value="ECO:0007669"/>
    <property type="project" value="TreeGrafter"/>
</dbReference>
<reference evidence="13 14" key="1">
    <citation type="journal article" date="2016" name="Nat. Commun.">
        <title>Thousands of microbial genomes shed light on interconnected biogeochemical processes in an aquifer system.</title>
        <authorList>
            <person name="Anantharaman K."/>
            <person name="Brown C.T."/>
            <person name="Hug L.A."/>
            <person name="Sharon I."/>
            <person name="Castelle C.J."/>
            <person name="Probst A.J."/>
            <person name="Thomas B.C."/>
            <person name="Singh A."/>
            <person name="Wilkins M.J."/>
            <person name="Karaoz U."/>
            <person name="Brodie E.L."/>
            <person name="Williams K.H."/>
            <person name="Hubbard S.S."/>
            <person name="Banfield J.F."/>
        </authorList>
    </citation>
    <scope>NUCLEOTIDE SEQUENCE [LARGE SCALE GENOMIC DNA]</scope>
</reference>
<protein>
    <recommendedName>
        <fullName evidence="11">DNA polymerase III subunit gamma/tau</fullName>
        <ecNumber evidence="11">2.7.7.7</ecNumber>
    </recommendedName>
</protein>